<keyword evidence="2" id="KW-1185">Reference proteome</keyword>
<evidence type="ECO:0000313" key="2">
    <source>
        <dbReference type="Proteomes" id="UP000229897"/>
    </source>
</evidence>
<reference evidence="1" key="1">
    <citation type="submission" date="2017-10" db="EMBL/GenBank/DDBJ databases">
        <title>Massilia psychrophilum sp. nov., a novel purple-pigmented bacterium isolated from Tianshan glacier, Xinjiang Municipality, China.</title>
        <authorList>
            <person name="Wang H."/>
        </authorList>
    </citation>
    <scope>NUCLEOTIDE SEQUENCE [LARGE SCALE GENOMIC DNA]</scope>
    <source>
        <strain evidence="1">B2</strain>
    </source>
</reference>
<dbReference type="RefSeq" id="WP_099878442.1">
    <property type="nucleotide sequence ID" value="NZ_CP024608.1"/>
</dbReference>
<dbReference type="Proteomes" id="UP000229897">
    <property type="component" value="Chromosome"/>
</dbReference>
<name>A0A2D2DPD1_9BURK</name>
<accession>A0A2D2DPD1</accession>
<organism evidence="1 2">
    <name type="scientific">Massilia violaceinigra</name>
    <dbReference type="NCBI Taxonomy" id="2045208"/>
    <lineage>
        <taxon>Bacteria</taxon>
        <taxon>Pseudomonadati</taxon>
        <taxon>Pseudomonadota</taxon>
        <taxon>Betaproteobacteria</taxon>
        <taxon>Burkholderiales</taxon>
        <taxon>Oxalobacteraceae</taxon>
        <taxon>Telluria group</taxon>
        <taxon>Massilia</taxon>
    </lineage>
</organism>
<protein>
    <submittedName>
        <fullName evidence="1">Uncharacterized protein</fullName>
    </submittedName>
</protein>
<evidence type="ECO:0000313" key="1">
    <source>
        <dbReference type="EMBL" id="ATQ76841.1"/>
    </source>
</evidence>
<dbReference type="KEGG" id="mass:CR152_21685"/>
<gene>
    <name evidence="1" type="ORF">CR152_21685</name>
</gene>
<dbReference type="AlphaFoldDB" id="A0A2D2DPD1"/>
<sequence length="60" mass="6979">MLAYGYFHPRTSYSRPLLAYALRDDLRLSVGGELFVGRPASYFGSNRSLRGMFVELRYFH</sequence>
<proteinExistence type="predicted"/>
<dbReference type="EMBL" id="CP024608">
    <property type="protein sequence ID" value="ATQ76841.1"/>
    <property type="molecule type" value="Genomic_DNA"/>
</dbReference>